<keyword evidence="3" id="KW-1185">Reference proteome</keyword>
<gene>
    <name evidence="2" type="ORF">F4553_002386</name>
</gene>
<keyword evidence="2" id="KW-0436">Ligase</keyword>
<dbReference type="Proteomes" id="UP000587527">
    <property type="component" value="Unassembled WGS sequence"/>
</dbReference>
<dbReference type="EMBL" id="JACHMN010000002">
    <property type="protein sequence ID" value="MBB5869007.1"/>
    <property type="molecule type" value="Genomic_DNA"/>
</dbReference>
<dbReference type="SUPFAM" id="SSF56059">
    <property type="entry name" value="Glutathione synthetase ATP-binding domain-like"/>
    <property type="match status" value="1"/>
</dbReference>
<dbReference type="GO" id="GO:0016874">
    <property type="term" value="F:ligase activity"/>
    <property type="evidence" value="ECO:0007669"/>
    <property type="project" value="UniProtKB-KW"/>
</dbReference>
<organism evidence="2 3">
    <name type="scientific">Allocatelliglobosispora scoriae</name>
    <dbReference type="NCBI Taxonomy" id="643052"/>
    <lineage>
        <taxon>Bacteria</taxon>
        <taxon>Bacillati</taxon>
        <taxon>Actinomycetota</taxon>
        <taxon>Actinomycetes</taxon>
        <taxon>Micromonosporales</taxon>
        <taxon>Micromonosporaceae</taxon>
        <taxon>Allocatelliglobosispora</taxon>
    </lineage>
</organism>
<proteinExistence type="predicted"/>
<evidence type="ECO:0000313" key="2">
    <source>
        <dbReference type="EMBL" id="MBB5869007.1"/>
    </source>
</evidence>
<feature type="compositionally biased region" description="Basic and acidic residues" evidence="1">
    <location>
        <begin position="385"/>
        <end position="402"/>
    </location>
</feature>
<dbReference type="RefSeq" id="WP_184835354.1">
    <property type="nucleotide sequence ID" value="NZ_JACHMN010000002.1"/>
</dbReference>
<feature type="region of interest" description="Disordered" evidence="1">
    <location>
        <begin position="355"/>
        <end position="409"/>
    </location>
</feature>
<evidence type="ECO:0000313" key="3">
    <source>
        <dbReference type="Proteomes" id="UP000587527"/>
    </source>
</evidence>
<comment type="caution">
    <text evidence="2">The sequence shown here is derived from an EMBL/GenBank/DDBJ whole genome shotgun (WGS) entry which is preliminary data.</text>
</comment>
<name>A0A841BIR1_9ACTN</name>
<accession>A0A841BIR1</accession>
<dbReference type="Gene3D" id="3.30.470.20">
    <property type="entry name" value="ATP-grasp fold, B domain"/>
    <property type="match status" value="1"/>
</dbReference>
<reference evidence="2 3" key="1">
    <citation type="submission" date="2020-08" db="EMBL/GenBank/DDBJ databases">
        <title>Sequencing the genomes of 1000 actinobacteria strains.</title>
        <authorList>
            <person name="Klenk H.-P."/>
        </authorList>
    </citation>
    <scope>NUCLEOTIDE SEQUENCE [LARGE SCALE GENOMIC DNA]</scope>
    <source>
        <strain evidence="2 3">DSM 45362</strain>
    </source>
</reference>
<dbReference type="NCBIfam" id="NF038074">
    <property type="entry name" value="fam_STM4014"/>
    <property type="match status" value="1"/>
</dbReference>
<sequence>MSNDTHLTIVGNPDNRRVALFTRAAAAAGLPAPEVIAWRGVAAGEAIAFRPGTLVRIDSPGEDPEVDRLLRHAKDQAEHGEITGTRAWFEGFAQALTRIDKAAADAGAHLLHDPAEILIMFDKSCTHAHLSEAGIPVPPALPDSPGDWPTLRARLRDQGWARVFVKPRHSSSASGVIALQQASNGRIMATTSTELADGRVFNSLRVRTYRDEQTVAAIIDRLAPDGLHVERWFPKADLNGKVVDLRVVVIGGTPTHAVVRSSHTPITNLHLGNTRGDLQTLKQAAGSAYEKAMETCEKTAVLFPGSPHVAIDLMFSPTWQSQAIAEVNAFGDLLPGVTTNGQDTYAAQIATILNSPTNHVPPSSSNQPTVDPPPPGPGQVSGRGSTHDGIKPDRPEWVDPRPETPTATP</sequence>
<evidence type="ECO:0000256" key="1">
    <source>
        <dbReference type="SAM" id="MobiDB-lite"/>
    </source>
</evidence>
<protein>
    <submittedName>
        <fullName evidence="2">Glutathione synthase/RimK-type ligase-like ATP-grasp enzyme</fullName>
    </submittedName>
</protein>
<dbReference type="InterPro" id="IPR047778">
    <property type="entry name" value="STM4014-like"/>
</dbReference>
<dbReference type="AlphaFoldDB" id="A0A841BIR1"/>
<feature type="compositionally biased region" description="Polar residues" evidence="1">
    <location>
        <begin position="355"/>
        <end position="369"/>
    </location>
</feature>